<dbReference type="OrthoDB" id="27140at2759"/>
<dbReference type="PROSITE" id="PS50086">
    <property type="entry name" value="TBC_RABGAP"/>
    <property type="match status" value="1"/>
</dbReference>
<evidence type="ECO:0000313" key="2">
    <source>
        <dbReference type="EMBL" id="ANZ77196.1"/>
    </source>
</evidence>
<reference evidence="2 3" key="1">
    <citation type="submission" date="2016-02" db="EMBL/GenBank/DDBJ databases">
        <title>Comparative genomic and transcriptomic foundation for Pichia pastoris.</title>
        <authorList>
            <person name="Love K.R."/>
            <person name="Shah K.A."/>
            <person name="Whittaker C.A."/>
            <person name="Wu J."/>
            <person name="Bartlett M.C."/>
            <person name="Ma D."/>
            <person name="Leeson R.L."/>
            <person name="Priest M."/>
            <person name="Young S.K."/>
            <person name="Love J.C."/>
        </authorList>
    </citation>
    <scope>NUCLEOTIDE SEQUENCE [LARGE SCALE GENOMIC DNA]</scope>
    <source>
        <strain evidence="2 3">ATCC 28485</strain>
    </source>
</reference>
<sequence length="434" mass="51076">MDFVEKAEKTLAAYSTTRDLCSAVVSNEYNPGLAYFTRSLVWKLTLITEYFKSKPHLPSSMKVDYSVLAQTRDTYRKYNEKYPVPWSLLQQNDDFYQDQDIVVDPLSGTDDLAKLQILVTDCKRLFPSYPNLFIKDKENSRNIITSLFIWWKLNDDVNDTSSGYRQGMHEIFGLIMISLIKEQLPKGKPEQFYKKHPVAQLYNPTFTHVDSFTIFNNMMYKLAPAFFQEDNFIQESIKFDILFHNCDRYHHQYLTKTLKIDSSIWLIRYYRLLLIRELGLSATVLTWDKIFAFSYLHKTKDSNHIEFAFLIPYIVVLLITKLKPQTLASEYDQVLYMLLHYPIKQRNNNENKDDHYHFKPVVVDINQLVTDAITLSNTVDNAEAFSRLSKKVIERYSELKLDGSKPNNSIMSSDFLKNRLELRLNKKVKQLMEK</sequence>
<dbReference type="GO" id="GO:0006886">
    <property type="term" value="P:intracellular protein transport"/>
    <property type="evidence" value="ECO:0007669"/>
    <property type="project" value="TreeGrafter"/>
</dbReference>
<dbReference type="Proteomes" id="UP000094565">
    <property type="component" value="Chromosome 3"/>
</dbReference>
<dbReference type="PANTHER" id="PTHR22957:SF27">
    <property type="entry name" value="TBC1 DOMAIN FAMILY MEMBER 13"/>
    <property type="match status" value="1"/>
</dbReference>
<organism evidence="2 3">
    <name type="scientific">Komagataella pastoris</name>
    <name type="common">Yeast</name>
    <name type="synonym">Pichia pastoris</name>
    <dbReference type="NCBI Taxonomy" id="4922"/>
    <lineage>
        <taxon>Eukaryota</taxon>
        <taxon>Fungi</taxon>
        <taxon>Dikarya</taxon>
        <taxon>Ascomycota</taxon>
        <taxon>Saccharomycotina</taxon>
        <taxon>Pichiomycetes</taxon>
        <taxon>Pichiales</taxon>
        <taxon>Pichiaceae</taxon>
        <taxon>Komagataella</taxon>
    </lineage>
</organism>
<evidence type="ECO:0000259" key="1">
    <source>
        <dbReference type="PROSITE" id="PS50086"/>
    </source>
</evidence>
<dbReference type="AlphaFoldDB" id="A0A1B2JGN3"/>
<protein>
    <submittedName>
        <fullName evidence="2">BA75_04224T0</fullName>
    </submittedName>
</protein>
<feature type="domain" description="Rab-GAP TBC" evidence="1">
    <location>
        <begin position="32"/>
        <end position="294"/>
    </location>
</feature>
<dbReference type="Pfam" id="PF00566">
    <property type="entry name" value="RabGAP-TBC"/>
    <property type="match status" value="1"/>
</dbReference>
<dbReference type="InterPro" id="IPR000195">
    <property type="entry name" value="Rab-GAP-TBC_dom"/>
</dbReference>
<gene>
    <name evidence="2" type="primary">GYP6</name>
    <name evidence="2" type="ORF">ATY40_BA7504224</name>
</gene>
<dbReference type="SMART" id="SM00164">
    <property type="entry name" value="TBC"/>
    <property type="match status" value="1"/>
</dbReference>
<dbReference type="SUPFAM" id="SSF47923">
    <property type="entry name" value="Ypt/Rab-GAP domain of gyp1p"/>
    <property type="match status" value="2"/>
</dbReference>
<evidence type="ECO:0000313" key="3">
    <source>
        <dbReference type="Proteomes" id="UP000094565"/>
    </source>
</evidence>
<accession>A0A1B2JGN3</accession>
<dbReference type="PANTHER" id="PTHR22957">
    <property type="entry name" value="TBC1 DOMAIN FAMILY MEMBER GTPASE-ACTIVATING PROTEIN"/>
    <property type="match status" value="1"/>
</dbReference>
<dbReference type="GO" id="GO:0005096">
    <property type="term" value="F:GTPase activator activity"/>
    <property type="evidence" value="ECO:0007669"/>
    <property type="project" value="TreeGrafter"/>
</dbReference>
<keyword evidence="3" id="KW-1185">Reference proteome</keyword>
<dbReference type="InterPro" id="IPR035969">
    <property type="entry name" value="Rab-GAP_TBC_sf"/>
</dbReference>
<dbReference type="Gene3D" id="1.10.472.80">
    <property type="entry name" value="Ypt/Rab-GAP domain of gyp1p, domain 3"/>
    <property type="match status" value="1"/>
</dbReference>
<name>A0A1B2JGN3_PICPA</name>
<proteinExistence type="predicted"/>
<dbReference type="EMBL" id="CP014586">
    <property type="protein sequence ID" value="ANZ77196.1"/>
    <property type="molecule type" value="Genomic_DNA"/>
</dbReference>